<name>A0A918DVY0_9GAMM</name>
<keyword evidence="3 5" id="KW-1133">Transmembrane helix</keyword>
<gene>
    <name evidence="6" type="ORF">GCM10011348_31280</name>
</gene>
<dbReference type="InterPro" id="IPR023352">
    <property type="entry name" value="MAPEG-like_dom_sf"/>
</dbReference>
<feature type="transmembrane region" description="Helical" evidence="5">
    <location>
        <begin position="6"/>
        <end position="25"/>
    </location>
</feature>
<dbReference type="InterPro" id="IPR001129">
    <property type="entry name" value="Membr-assoc_MAPEG"/>
</dbReference>
<evidence type="ECO:0000256" key="4">
    <source>
        <dbReference type="ARBA" id="ARBA00023136"/>
    </source>
</evidence>
<comment type="subcellular location">
    <subcellularLocation>
        <location evidence="1">Membrane</location>
    </subcellularLocation>
</comment>
<protein>
    <submittedName>
        <fullName evidence="6">Membrane protein</fullName>
    </submittedName>
</protein>
<comment type="caution">
    <text evidence="6">The sequence shown here is derived from an EMBL/GenBank/DDBJ whole genome shotgun (WGS) entry which is preliminary data.</text>
</comment>
<evidence type="ECO:0000256" key="5">
    <source>
        <dbReference type="SAM" id="Phobius"/>
    </source>
</evidence>
<evidence type="ECO:0000256" key="3">
    <source>
        <dbReference type="ARBA" id="ARBA00022989"/>
    </source>
</evidence>
<dbReference type="Pfam" id="PF01124">
    <property type="entry name" value="MAPEG"/>
    <property type="match status" value="1"/>
</dbReference>
<sequence>MPVVLYVLFFVSILPVLLAGVGNFFRARQFGAFDNHHPRLQQAQLEGTGARVQAAQANAWEALMVFGSSCFIAYASGVPLESLSLVALVFLLCRILHAIFYIADLAMLRSLIFGVATLCCFYIVYLAATLS</sequence>
<dbReference type="SUPFAM" id="SSF161084">
    <property type="entry name" value="MAPEG domain-like"/>
    <property type="match status" value="1"/>
</dbReference>
<accession>A0A918DVY0</accession>
<evidence type="ECO:0000313" key="6">
    <source>
        <dbReference type="EMBL" id="GGO84626.1"/>
    </source>
</evidence>
<evidence type="ECO:0000313" key="7">
    <source>
        <dbReference type="Proteomes" id="UP000599578"/>
    </source>
</evidence>
<keyword evidence="4 5" id="KW-0472">Membrane</keyword>
<evidence type="ECO:0000256" key="2">
    <source>
        <dbReference type="ARBA" id="ARBA00022692"/>
    </source>
</evidence>
<dbReference type="Gene3D" id="1.20.120.550">
    <property type="entry name" value="Membrane associated eicosanoid/glutathione metabolism-like domain"/>
    <property type="match status" value="1"/>
</dbReference>
<keyword evidence="2 5" id="KW-0812">Transmembrane</keyword>
<evidence type="ECO:0000256" key="1">
    <source>
        <dbReference type="ARBA" id="ARBA00004370"/>
    </source>
</evidence>
<proteinExistence type="predicted"/>
<dbReference type="AlphaFoldDB" id="A0A918DVY0"/>
<feature type="transmembrane region" description="Helical" evidence="5">
    <location>
        <begin position="110"/>
        <end position="128"/>
    </location>
</feature>
<dbReference type="PANTHER" id="PTHR35371">
    <property type="entry name" value="INNER MEMBRANE PROTEIN"/>
    <property type="match status" value="1"/>
</dbReference>
<dbReference type="GO" id="GO:0016020">
    <property type="term" value="C:membrane"/>
    <property type="evidence" value="ECO:0007669"/>
    <property type="project" value="UniProtKB-SubCell"/>
</dbReference>
<keyword evidence="7" id="KW-1185">Reference proteome</keyword>
<organism evidence="6 7">
    <name type="scientific">Marinobacterium nitratireducens</name>
    <dbReference type="NCBI Taxonomy" id="518897"/>
    <lineage>
        <taxon>Bacteria</taxon>
        <taxon>Pseudomonadati</taxon>
        <taxon>Pseudomonadota</taxon>
        <taxon>Gammaproteobacteria</taxon>
        <taxon>Oceanospirillales</taxon>
        <taxon>Oceanospirillaceae</taxon>
        <taxon>Marinobacterium</taxon>
    </lineage>
</organism>
<dbReference type="Proteomes" id="UP000599578">
    <property type="component" value="Unassembled WGS sequence"/>
</dbReference>
<dbReference type="EMBL" id="BMLT01000008">
    <property type="protein sequence ID" value="GGO84626.1"/>
    <property type="molecule type" value="Genomic_DNA"/>
</dbReference>
<reference evidence="6 7" key="1">
    <citation type="journal article" date="2014" name="Int. J. Syst. Evol. Microbiol.">
        <title>Complete genome sequence of Corynebacterium casei LMG S-19264T (=DSM 44701T), isolated from a smear-ripened cheese.</title>
        <authorList>
            <consortium name="US DOE Joint Genome Institute (JGI-PGF)"/>
            <person name="Walter F."/>
            <person name="Albersmeier A."/>
            <person name="Kalinowski J."/>
            <person name="Ruckert C."/>
        </authorList>
    </citation>
    <scope>NUCLEOTIDE SEQUENCE [LARGE SCALE GENOMIC DNA]</scope>
    <source>
        <strain evidence="6 7">CGMCC 1.7286</strain>
    </source>
</reference>
<dbReference type="PANTHER" id="PTHR35371:SF1">
    <property type="entry name" value="BLR7753 PROTEIN"/>
    <property type="match status" value="1"/>
</dbReference>
<dbReference type="RefSeq" id="WP_188861543.1">
    <property type="nucleotide sequence ID" value="NZ_BMLT01000008.1"/>
</dbReference>